<evidence type="ECO:0000256" key="1">
    <source>
        <dbReference type="ARBA" id="ARBA00004370"/>
    </source>
</evidence>
<evidence type="ECO:0000256" key="6">
    <source>
        <dbReference type="ARBA" id="ARBA00022989"/>
    </source>
</evidence>
<dbReference type="InterPro" id="IPR001901">
    <property type="entry name" value="Translocase_SecE/Sec61-g"/>
</dbReference>
<gene>
    <name evidence="9" type="primary">secE</name>
    <name evidence="10" type="ORF">COT96_01630</name>
</gene>
<evidence type="ECO:0000256" key="4">
    <source>
        <dbReference type="ARBA" id="ARBA00022692"/>
    </source>
</evidence>
<feature type="transmembrane region" description="Helical" evidence="9">
    <location>
        <begin position="26"/>
        <end position="59"/>
    </location>
</feature>
<evidence type="ECO:0000256" key="2">
    <source>
        <dbReference type="ARBA" id="ARBA00022448"/>
    </source>
</evidence>
<dbReference type="GO" id="GO:0006605">
    <property type="term" value="P:protein targeting"/>
    <property type="evidence" value="ECO:0007669"/>
    <property type="project" value="UniProtKB-UniRule"/>
</dbReference>
<dbReference type="PANTHER" id="PTHR33910:SF1">
    <property type="entry name" value="PROTEIN TRANSLOCASE SUBUNIT SECE"/>
    <property type="match status" value="1"/>
</dbReference>
<keyword evidence="4 9" id="KW-0812">Transmembrane</keyword>
<keyword evidence="5 9" id="KW-0653">Protein transport</keyword>
<keyword evidence="7 9" id="KW-0811">Translocation</keyword>
<dbReference type="InterPro" id="IPR038379">
    <property type="entry name" value="SecE_sf"/>
</dbReference>
<proteinExistence type="inferred from homology"/>
<sequence>MNKLTNYIQASIEEMKKVTWPTKKEAYNYTILVIGISLAVAAFLGALDYIFTIALEFFITNK</sequence>
<dbReference type="PANTHER" id="PTHR33910">
    <property type="entry name" value="PROTEIN TRANSLOCASE SUBUNIT SECE"/>
    <property type="match status" value="1"/>
</dbReference>
<keyword evidence="3 9" id="KW-1003">Cell membrane</keyword>
<evidence type="ECO:0000256" key="7">
    <source>
        <dbReference type="ARBA" id="ARBA00023010"/>
    </source>
</evidence>
<protein>
    <recommendedName>
        <fullName evidence="9">Protein translocase subunit SecE</fullName>
    </recommendedName>
</protein>
<keyword evidence="6 9" id="KW-1133">Transmembrane helix</keyword>
<dbReference type="PROSITE" id="PS01067">
    <property type="entry name" value="SECE_SEC61G"/>
    <property type="match status" value="1"/>
</dbReference>
<evidence type="ECO:0000256" key="5">
    <source>
        <dbReference type="ARBA" id="ARBA00022927"/>
    </source>
</evidence>
<dbReference type="GO" id="GO:0043952">
    <property type="term" value="P:protein transport by the Sec complex"/>
    <property type="evidence" value="ECO:0007669"/>
    <property type="project" value="UniProtKB-UniRule"/>
</dbReference>
<keyword evidence="2 9" id="KW-0813">Transport</keyword>
<dbReference type="EMBL" id="PFAO01000037">
    <property type="protein sequence ID" value="PIT95285.1"/>
    <property type="molecule type" value="Genomic_DNA"/>
</dbReference>
<comment type="function">
    <text evidence="9">Essential subunit of the Sec protein translocation channel SecYEG. Clamps together the 2 halves of SecY. May contact the channel plug during translocation.</text>
</comment>
<dbReference type="InterPro" id="IPR005807">
    <property type="entry name" value="SecE_bac"/>
</dbReference>
<dbReference type="HAMAP" id="MF_00422">
    <property type="entry name" value="SecE"/>
    <property type="match status" value="1"/>
</dbReference>
<dbReference type="Gene3D" id="1.20.5.1030">
    <property type="entry name" value="Preprotein translocase secy subunit"/>
    <property type="match status" value="1"/>
</dbReference>
<dbReference type="GO" id="GO:0005886">
    <property type="term" value="C:plasma membrane"/>
    <property type="evidence" value="ECO:0007669"/>
    <property type="project" value="UniProtKB-SubCell"/>
</dbReference>
<name>A0A2M6WR66_9BACT</name>
<dbReference type="GO" id="GO:0008320">
    <property type="term" value="F:protein transmembrane transporter activity"/>
    <property type="evidence" value="ECO:0007669"/>
    <property type="project" value="UniProtKB-UniRule"/>
</dbReference>
<organism evidence="10 11">
    <name type="scientific">Candidatus Falkowbacteria bacterium CG10_big_fil_rev_8_21_14_0_10_38_22</name>
    <dbReference type="NCBI Taxonomy" id="1974564"/>
    <lineage>
        <taxon>Bacteria</taxon>
        <taxon>Candidatus Falkowiibacteriota</taxon>
    </lineage>
</organism>
<reference evidence="11" key="1">
    <citation type="submission" date="2017-09" db="EMBL/GenBank/DDBJ databases">
        <title>Depth-based differentiation of microbial function through sediment-hosted aquifers and enrichment of novel symbionts in the deep terrestrial subsurface.</title>
        <authorList>
            <person name="Probst A.J."/>
            <person name="Ladd B."/>
            <person name="Jarett J.K."/>
            <person name="Geller-Mcgrath D.E."/>
            <person name="Sieber C.M.K."/>
            <person name="Emerson J.B."/>
            <person name="Anantharaman K."/>
            <person name="Thomas B.C."/>
            <person name="Malmstrom R."/>
            <person name="Stieglmeier M."/>
            <person name="Klingl A."/>
            <person name="Woyke T."/>
            <person name="Ryan C.M."/>
            <person name="Banfield J.F."/>
        </authorList>
    </citation>
    <scope>NUCLEOTIDE SEQUENCE [LARGE SCALE GENOMIC DNA]</scope>
</reference>
<dbReference type="AlphaFoldDB" id="A0A2M6WR66"/>
<evidence type="ECO:0000313" key="11">
    <source>
        <dbReference type="Proteomes" id="UP000228964"/>
    </source>
</evidence>
<dbReference type="NCBIfam" id="TIGR00964">
    <property type="entry name" value="secE_bact"/>
    <property type="match status" value="1"/>
</dbReference>
<comment type="subcellular location">
    <subcellularLocation>
        <location evidence="9">Cell membrane</location>
        <topology evidence="9">Single-pass membrane protein</topology>
    </subcellularLocation>
    <subcellularLocation>
        <location evidence="1">Membrane</location>
    </subcellularLocation>
</comment>
<comment type="similarity">
    <text evidence="9">Belongs to the SecE/SEC61-gamma family.</text>
</comment>
<evidence type="ECO:0000256" key="3">
    <source>
        <dbReference type="ARBA" id="ARBA00022475"/>
    </source>
</evidence>
<dbReference type="GO" id="GO:0009306">
    <property type="term" value="P:protein secretion"/>
    <property type="evidence" value="ECO:0007669"/>
    <property type="project" value="UniProtKB-UniRule"/>
</dbReference>
<evidence type="ECO:0000256" key="8">
    <source>
        <dbReference type="ARBA" id="ARBA00023136"/>
    </source>
</evidence>
<comment type="caution">
    <text evidence="10">The sequence shown here is derived from an EMBL/GenBank/DDBJ whole genome shotgun (WGS) entry which is preliminary data.</text>
</comment>
<dbReference type="Pfam" id="PF00584">
    <property type="entry name" value="SecE"/>
    <property type="match status" value="1"/>
</dbReference>
<accession>A0A2M6WR66</accession>
<keyword evidence="8 9" id="KW-0472">Membrane</keyword>
<comment type="subunit">
    <text evidence="9">Component of the Sec protein translocase complex. Heterotrimer consisting of SecY, SecE and SecG subunits. The heterotrimers can form oligomers, although 1 heterotrimer is thought to be able to translocate proteins. Interacts with the ribosome. Interacts with SecDF, and other proteins may be involved. Interacts with SecA.</text>
</comment>
<dbReference type="GO" id="GO:0065002">
    <property type="term" value="P:intracellular protein transmembrane transport"/>
    <property type="evidence" value="ECO:0007669"/>
    <property type="project" value="UniProtKB-UniRule"/>
</dbReference>
<evidence type="ECO:0000313" key="10">
    <source>
        <dbReference type="EMBL" id="PIT95285.1"/>
    </source>
</evidence>
<dbReference type="Proteomes" id="UP000228964">
    <property type="component" value="Unassembled WGS sequence"/>
</dbReference>
<evidence type="ECO:0000256" key="9">
    <source>
        <dbReference type="HAMAP-Rule" id="MF_00422"/>
    </source>
</evidence>